<dbReference type="EMBL" id="MWML01000390">
    <property type="protein sequence ID" value="TCG03527.1"/>
    <property type="molecule type" value="Genomic_DNA"/>
</dbReference>
<evidence type="ECO:0000313" key="1">
    <source>
        <dbReference type="EMBL" id="TCG03527.1"/>
    </source>
</evidence>
<gene>
    <name evidence="1" type="ORF">BZM27_47890</name>
</gene>
<reference evidence="1 2" key="1">
    <citation type="submission" date="2017-02" db="EMBL/GenBank/DDBJ databases">
        <title>Paraburkholderia sophoroidis sp. nov. and Paraburkholderia steynii sp. nov. rhizobial symbionts of the fynbos legume Hypocalyptus sophoroides.</title>
        <authorList>
            <person name="Steenkamp E.T."/>
            <person name="Beukes C.W."/>
            <person name="Van Zyl E."/>
            <person name="Avontuur J."/>
            <person name="Chan W.Y."/>
            <person name="Hassen A."/>
            <person name="Palmer M."/>
            <person name="Mthombeni L."/>
            <person name="Phalane F."/>
            <person name="Sereme K."/>
            <person name="Venter S.N."/>
        </authorList>
    </citation>
    <scope>NUCLEOTIDE SEQUENCE [LARGE SCALE GENOMIC DNA]</scope>
    <source>
        <strain evidence="1 2">HC1.1ba</strain>
    </source>
</reference>
<proteinExistence type="predicted"/>
<keyword evidence="2" id="KW-1185">Reference proteome</keyword>
<organism evidence="1 2">
    <name type="scientific">Paraburkholderia steynii</name>
    <dbReference type="NCBI Taxonomy" id="1245441"/>
    <lineage>
        <taxon>Bacteria</taxon>
        <taxon>Pseudomonadati</taxon>
        <taxon>Pseudomonadota</taxon>
        <taxon>Betaproteobacteria</taxon>
        <taxon>Burkholderiales</taxon>
        <taxon>Burkholderiaceae</taxon>
        <taxon>Paraburkholderia</taxon>
    </lineage>
</organism>
<comment type="caution">
    <text evidence="1">The sequence shown here is derived from an EMBL/GenBank/DDBJ whole genome shotgun (WGS) entry which is preliminary data.</text>
</comment>
<name>A0A4R0X9I8_9BURK</name>
<dbReference type="Proteomes" id="UP000294200">
    <property type="component" value="Unassembled WGS sequence"/>
</dbReference>
<dbReference type="AlphaFoldDB" id="A0A4R0X9I8"/>
<protein>
    <submittedName>
        <fullName evidence="1">Uncharacterized protein</fullName>
    </submittedName>
</protein>
<sequence length="86" mass="10046">MKNTSTRSLRYQVKKWLAPTSTSFVKVTEFGRTRWGRTRYVCIETSSSADVRMLFFFRHDDGTWQVFPPAGDTQKDHRTRCGVRAP</sequence>
<evidence type="ECO:0000313" key="2">
    <source>
        <dbReference type="Proteomes" id="UP000294200"/>
    </source>
</evidence>
<accession>A0A4R0X9I8</accession>